<protein>
    <submittedName>
        <fullName evidence="3">Uncharacterized protein</fullName>
    </submittedName>
</protein>
<organism evidence="3 4">
    <name type="scientific">Colletotrichum navitas</name>
    <dbReference type="NCBI Taxonomy" id="681940"/>
    <lineage>
        <taxon>Eukaryota</taxon>
        <taxon>Fungi</taxon>
        <taxon>Dikarya</taxon>
        <taxon>Ascomycota</taxon>
        <taxon>Pezizomycotina</taxon>
        <taxon>Sordariomycetes</taxon>
        <taxon>Hypocreomycetidae</taxon>
        <taxon>Glomerellales</taxon>
        <taxon>Glomerellaceae</taxon>
        <taxon>Colletotrichum</taxon>
        <taxon>Colletotrichum graminicola species complex</taxon>
    </lineage>
</organism>
<dbReference type="EMBL" id="JAHLJV010000258">
    <property type="protein sequence ID" value="KAK1561642.1"/>
    <property type="molecule type" value="Genomic_DNA"/>
</dbReference>
<dbReference type="Proteomes" id="UP001230504">
    <property type="component" value="Unassembled WGS sequence"/>
</dbReference>
<keyword evidence="4" id="KW-1185">Reference proteome</keyword>
<feature type="chain" id="PRO_5042297472" evidence="2">
    <location>
        <begin position="19"/>
        <end position="225"/>
    </location>
</feature>
<sequence length="225" mass="25821">MSVICALWHAVVLVIKSAEPFIRHKQMHITTFVLNPSERISTYDTNKNISVVMVLCGRVQGMDVWTVEHVFPWPVMQTFWPKTFIGSVTDPTYQVIRVYQCLTKWAETVYQPWFLNCPHQDVDINTIPSRVWTNHSDSDLRILVNRLLQTWNRVAKAGRRWSLRNRMISSPNDISAEDGGRRPLEKRAPHHGSGGPRLCLPILKRVSETRTVQSNSVIQGLAEGH</sequence>
<reference evidence="3" key="1">
    <citation type="submission" date="2021-06" db="EMBL/GenBank/DDBJ databases">
        <title>Comparative genomics, transcriptomics and evolutionary studies reveal genomic signatures of adaptation to plant cell wall in hemibiotrophic fungi.</title>
        <authorList>
            <consortium name="DOE Joint Genome Institute"/>
            <person name="Baroncelli R."/>
            <person name="Diaz J.F."/>
            <person name="Benocci T."/>
            <person name="Peng M."/>
            <person name="Battaglia E."/>
            <person name="Haridas S."/>
            <person name="Andreopoulos W."/>
            <person name="Labutti K."/>
            <person name="Pangilinan J."/>
            <person name="Floch G.L."/>
            <person name="Makela M.R."/>
            <person name="Henrissat B."/>
            <person name="Grigoriev I.V."/>
            <person name="Crouch J.A."/>
            <person name="De Vries R.P."/>
            <person name="Sukno S.A."/>
            <person name="Thon M.R."/>
        </authorList>
    </citation>
    <scope>NUCLEOTIDE SEQUENCE</scope>
    <source>
        <strain evidence="3">CBS 125086</strain>
    </source>
</reference>
<proteinExistence type="predicted"/>
<feature type="signal peptide" evidence="2">
    <location>
        <begin position="1"/>
        <end position="18"/>
    </location>
</feature>
<dbReference type="AlphaFoldDB" id="A0AAD8PIL1"/>
<evidence type="ECO:0000313" key="3">
    <source>
        <dbReference type="EMBL" id="KAK1561642.1"/>
    </source>
</evidence>
<keyword evidence="2" id="KW-0732">Signal</keyword>
<name>A0AAD8PIL1_9PEZI</name>
<comment type="caution">
    <text evidence="3">The sequence shown here is derived from an EMBL/GenBank/DDBJ whole genome shotgun (WGS) entry which is preliminary data.</text>
</comment>
<gene>
    <name evidence="3" type="ORF">LY79DRAFT_585449</name>
</gene>
<dbReference type="RefSeq" id="XP_060406778.1">
    <property type="nucleotide sequence ID" value="XM_060560497.1"/>
</dbReference>
<feature type="compositionally biased region" description="Basic and acidic residues" evidence="1">
    <location>
        <begin position="178"/>
        <end position="187"/>
    </location>
</feature>
<evidence type="ECO:0000313" key="4">
    <source>
        <dbReference type="Proteomes" id="UP001230504"/>
    </source>
</evidence>
<evidence type="ECO:0000256" key="1">
    <source>
        <dbReference type="SAM" id="MobiDB-lite"/>
    </source>
</evidence>
<accession>A0AAD8PIL1</accession>
<feature type="region of interest" description="Disordered" evidence="1">
    <location>
        <begin position="172"/>
        <end position="197"/>
    </location>
</feature>
<evidence type="ECO:0000256" key="2">
    <source>
        <dbReference type="SAM" id="SignalP"/>
    </source>
</evidence>
<dbReference type="GeneID" id="85444737"/>